<dbReference type="AlphaFoldDB" id="S5Y798"/>
<name>S5Y798_PARAH</name>
<dbReference type="STRING" id="1367847.JCM7686_0092"/>
<proteinExistence type="predicted"/>
<dbReference type="NCBIfam" id="TIGR03871">
    <property type="entry name" value="ABC_peri_MoxJ_2"/>
    <property type="match status" value="1"/>
</dbReference>
<dbReference type="OrthoDB" id="176845at2"/>
<dbReference type="Proteomes" id="UP000015480">
    <property type="component" value="Chromosome"/>
</dbReference>
<dbReference type="SMART" id="SM00062">
    <property type="entry name" value="PBPb"/>
    <property type="match status" value="1"/>
</dbReference>
<dbReference type="Gene3D" id="3.40.190.10">
    <property type="entry name" value="Periplasmic binding protein-like II"/>
    <property type="match status" value="2"/>
</dbReference>
<dbReference type="EMBL" id="CP006650">
    <property type="protein sequence ID" value="AGT07203.1"/>
    <property type="molecule type" value="Genomic_DNA"/>
</dbReference>
<keyword evidence="5" id="KW-1185">Reference proteome</keyword>
<keyword evidence="1 2" id="KW-0732">Signal</keyword>
<evidence type="ECO:0000313" key="4">
    <source>
        <dbReference type="EMBL" id="AGT07203.1"/>
    </source>
</evidence>
<feature type="chain" id="PRO_5004534608" evidence="2">
    <location>
        <begin position="21"/>
        <end position="271"/>
    </location>
</feature>
<evidence type="ECO:0000259" key="3">
    <source>
        <dbReference type="SMART" id="SM00062"/>
    </source>
</evidence>
<accession>S5Y798</accession>
<protein>
    <submittedName>
        <fullName evidence="4">Methanol dehydrogenase</fullName>
    </submittedName>
</protein>
<feature type="signal peptide" evidence="2">
    <location>
        <begin position="1"/>
        <end position="20"/>
    </location>
</feature>
<reference evidence="4 5" key="1">
    <citation type="journal article" date="2014" name="BMC Genomics">
        <title>Architecture and functions of a multipartite genome of the methylotrophic bacterium Paracoccus aminophilus JCM 7686, containing primary and secondary chromids.</title>
        <authorList>
            <person name="Dziewit L."/>
            <person name="Czarnecki J."/>
            <person name="Wibberg D."/>
            <person name="Radlinska M."/>
            <person name="Mrozek P."/>
            <person name="Szymczak M."/>
            <person name="Schluter A."/>
            <person name="Puhler A."/>
            <person name="Bartosik D."/>
        </authorList>
    </citation>
    <scope>NUCLEOTIDE SEQUENCE [LARGE SCALE GENOMIC DNA]</scope>
    <source>
        <strain evidence="4">JCM 7686</strain>
    </source>
</reference>
<dbReference type="InterPro" id="IPR001638">
    <property type="entry name" value="Solute-binding_3/MltF_N"/>
</dbReference>
<evidence type="ECO:0000313" key="5">
    <source>
        <dbReference type="Proteomes" id="UP000015480"/>
    </source>
</evidence>
<feature type="domain" description="Solute-binding protein family 3/N-terminal" evidence="3">
    <location>
        <begin position="31"/>
        <end position="257"/>
    </location>
</feature>
<organism evidence="4 5">
    <name type="scientific">Paracoccus aminophilus JCM 7686</name>
    <dbReference type="NCBI Taxonomy" id="1367847"/>
    <lineage>
        <taxon>Bacteria</taxon>
        <taxon>Pseudomonadati</taxon>
        <taxon>Pseudomonadota</taxon>
        <taxon>Alphaproteobacteria</taxon>
        <taxon>Rhodobacterales</taxon>
        <taxon>Paracoccaceae</taxon>
        <taxon>Paracoccus</taxon>
    </lineage>
</organism>
<dbReference type="RefSeq" id="WP_020948843.1">
    <property type="nucleotide sequence ID" value="NC_022041.1"/>
</dbReference>
<dbReference type="eggNOG" id="COG0834">
    <property type="taxonomic scope" value="Bacteria"/>
</dbReference>
<evidence type="ECO:0000256" key="1">
    <source>
        <dbReference type="ARBA" id="ARBA00022729"/>
    </source>
</evidence>
<dbReference type="PANTHER" id="PTHR35936:SF17">
    <property type="entry name" value="ARGININE-BINDING EXTRACELLULAR PROTEIN ARTP"/>
    <property type="match status" value="1"/>
</dbReference>
<dbReference type="HOGENOM" id="CLU_056715_0_0_5"/>
<evidence type="ECO:0000256" key="2">
    <source>
        <dbReference type="SAM" id="SignalP"/>
    </source>
</evidence>
<dbReference type="PANTHER" id="PTHR35936">
    <property type="entry name" value="MEMBRANE-BOUND LYTIC MUREIN TRANSGLYCOSYLASE F"/>
    <property type="match status" value="1"/>
</dbReference>
<sequence length="271" mass="29577">MRARIAALMLGLAAMGSPVAAQVADLRSHHELRVCADPGAYPMSSEDGRGFENKIATLLGEKLNLPVVYTWFPQGMGFITKTLRAGVCDVVIGYAQGDEMVQNTNHYYTSAYGIVTRKDSALAKVDTLKDPALQGQPIGVVAGTPPATHLAKAGLAKDMHGFDLFVDRRVRDPVGDMLAQVKSGQLAAAVVWGPLAGPLVKDDPELQFVPLLKDPENPKLFFRITMGVRPAEQEWKRELNSFIRRNQTEIDTILRDAGVPLLDDYGKELKP</sequence>
<dbReference type="Pfam" id="PF00497">
    <property type="entry name" value="SBP_bac_3"/>
    <property type="match status" value="1"/>
</dbReference>
<dbReference type="SUPFAM" id="SSF53850">
    <property type="entry name" value="Periplasmic binding protein-like II"/>
    <property type="match status" value="1"/>
</dbReference>
<gene>
    <name evidence="4" type="ORF">JCM7686_0092</name>
</gene>
<dbReference type="InterPro" id="IPR022448">
    <property type="entry name" value="Quinoprotein_dehydrogenase"/>
</dbReference>
<dbReference type="PATRIC" id="fig|1367847.3.peg.28"/>
<dbReference type="KEGG" id="pami:JCM7686_0092"/>